<dbReference type="SUPFAM" id="SSF50199">
    <property type="entry name" value="Staphylococcal nuclease"/>
    <property type="match status" value="1"/>
</dbReference>
<feature type="non-terminal residue" evidence="1">
    <location>
        <position position="169"/>
    </location>
</feature>
<comment type="caution">
    <text evidence="1">The sequence shown here is derived from an EMBL/GenBank/DDBJ whole genome shotgun (WGS) entry which is preliminary data.</text>
</comment>
<protein>
    <recommendedName>
        <fullName evidence="3">TNase-like domain-containing protein</fullName>
    </recommendedName>
</protein>
<dbReference type="Gene3D" id="2.40.50.90">
    <property type="match status" value="1"/>
</dbReference>
<dbReference type="AlphaFoldDB" id="A0A3C1KMS3"/>
<sequence length="169" mass="18639">MVNLPPMARILPFSRSRRWRLLSSRTLLMLFILGSVWQYLVQGNVTWVTQSLRWMDQTLHQPTATLDLPSGKLVQSAQASLDSALASTRDSLSDLQVSAAGMVDQAIDTPTQSVPQYHLSGTVVRIADGDTLTLLDASNTQHKIRLHGIDTPERGQPFGNAAREALESF</sequence>
<evidence type="ECO:0000313" key="2">
    <source>
        <dbReference type="Proteomes" id="UP000259273"/>
    </source>
</evidence>
<dbReference type="EMBL" id="DMND01000133">
    <property type="protein sequence ID" value="HAN27999.1"/>
    <property type="molecule type" value="Genomic_DNA"/>
</dbReference>
<evidence type="ECO:0008006" key="3">
    <source>
        <dbReference type="Google" id="ProtNLM"/>
    </source>
</evidence>
<organism evidence="1 2">
    <name type="scientific">Haliea salexigens</name>
    <dbReference type="NCBI Taxonomy" id="287487"/>
    <lineage>
        <taxon>Bacteria</taxon>
        <taxon>Pseudomonadati</taxon>
        <taxon>Pseudomonadota</taxon>
        <taxon>Gammaproteobacteria</taxon>
        <taxon>Cellvibrionales</taxon>
        <taxon>Halieaceae</taxon>
        <taxon>Haliea</taxon>
    </lineage>
</organism>
<reference evidence="1 2" key="1">
    <citation type="journal article" date="2018" name="Nat. Biotechnol.">
        <title>A standardized bacterial taxonomy based on genome phylogeny substantially revises the tree of life.</title>
        <authorList>
            <person name="Parks D.H."/>
            <person name="Chuvochina M."/>
            <person name="Waite D.W."/>
            <person name="Rinke C."/>
            <person name="Skarshewski A."/>
            <person name="Chaumeil P.A."/>
            <person name="Hugenholtz P."/>
        </authorList>
    </citation>
    <scope>NUCLEOTIDE SEQUENCE [LARGE SCALE GENOMIC DNA]</scope>
    <source>
        <strain evidence="1">UBA9158</strain>
    </source>
</reference>
<dbReference type="GO" id="GO:0004518">
    <property type="term" value="F:nuclease activity"/>
    <property type="evidence" value="ECO:0007669"/>
    <property type="project" value="InterPro"/>
</dbReference>
<dbReference type="PROSITE" id="PS01123">
    <property type="entry name" value="TNASE_1"/>
    <property type="match status" value="1"/>
</dbReference>
<dbReference type="Proteomes" id="UP000259273">
    <property type="component" value="Unassembled WGS sequence"/>
</dbReference>
<dbReference type="GO" id="GO:0003676">
    <property type="term" value="F:nucleic acid binding"/>
    <property type="evidence" value="ECO:0007669"/>
    <property type="project" value="InterPro"/>
</dbReference>
<gene>
    <name evidence="1" type="ORF">DCP75_09840</name>
</gene>
<accession>A0A3C1KMS3</accession>
<name>A0A3C1KMS3_9GAMM</name>
<evidence type="ECO:0000313" key="1">
    <source>
        <dbReference type="EMBL" id="HAN27999.1"/>
    </source>
</evidence>
<proteinExistence type="predicted"/>
<dbReference type="InterPro" id="IPR002071">
    <property type="entry name" value="Thermonucl_AS"/>
</dbReference>
<dbReference type="InterPro" id="IPR035437">
    <property type="entry name" value="SNase_OB-fold_sf"/>
</dbReference>